<feature type="compositionally biased region" description="Polar residues" evidence="1">
    <location>
        <begin position="473"/>
        <end position="490"/>
    </location>
</feature>
<dbReference type="GO" id="GO:0008017">
    <property type="term" value="F:microtubule binding"/>
    <property type="evidence" value="ECO:0007669"/>
    <property type="project" value="InterPro"/>
</dbReference>
<name>A0A7J7C6Z1_TRIWF</name>
<feature type="compositionally biased region" description="Polar residues" evidence="1">
    <location>
        <begin position="293"/>
        <end position="349"/>
    </location>
</feature>
<accession>A0A7J7C6Z1</accession>
<dbReference type="InParanoid" id="A0A7J7C6Z1"/>
<dbReference type="Proteomes" id="UP000593562">
    <property type="component" value="Unassembled WGS sequence"/>
</dbReference>
<protein>
    <submittedName>
        <fullName evidence="2">Uncharacterized protein</fullName>
    </submittedName>
</protein>
<dbReference type="PANTHER" id="PTHR33737:SF16">
    <property type="entry name" value="DUF3741 DOMAIN-CONTAINING PROTEIN"/>
    <property type="match status" value="1"/>
</dbReference>
<feature type="region of interest" description="Disordered" evidence="1">
    <location>
        <begin position="196"/>
        <end position="241"/>
    </location>
</feature>
<dbReference type="PANTHER" id="PTHR33737">
    <property type="entry name" value="OS05G0121800 PROTEIN"/>
    <property type="match status" value="1"/>
</dbReference>
<dbReference type="EMBL" id="JAAARO010000021">
    <property type="protein sequence ID" value="KAF5729526.1"/>
    <property type="molecule type" value="Genomic_DNA"/>
</dbReference>
<feature type="compositionally biased region" description="Basic and acidic residues" evidence="1">
    <location>
        <begin position="570"/>
        <end position="584"/>
    </location>
</feature>
<sequence>MEVSEKRTKLDCFLGMENENSQCMNKAAGTNWQTQGESLSSDSSYNLRKTMAWDSAFFTSPGVLDPEELFATLNFAEKKSSPLDSSDIENISTIGGSNARRSLAWDSAFFTSAGVLDQEELSLVNRGFNKCESHHLPGIKEVWRSADSNSTIDSDDFSLSSLEIDIFGDLRASMHQARKVSESSILGSKLGRTAPKLSQTSSQVRVKPMQPSRRQGIRTHGLDISKEAPLPPRGRTKLGTQTGESNMLRSLRSPKVIGRTTSPLTTSTSRPYFSANQLKMETKAKKDSAGECMSSTVFPKSPSMVSPTATNNYAVFTSPSPNSNDKAQSNTMRKVNSRLAVSSSNSRTPLSYARNRSGLVSSSLPNHVLSTPKSSSSISPAASRDGWSSESSSSVKRKSVDSSARLDTIPCGLLHFDNDSSQLLDSAYHRGTRSPRNAKPSCLRKPSPKIGFFDEEQYTALELKGYRNFHPSIRSSRTENGTSNLNGECSKTRFGKQQLSGSSVGNMKPGSWQSGVLCPSVIRTAHGADSAFRVLSSRDCLKPHGVGATCDVERKGTLASRKRNKTSKQSSKEPEEARDSDKENIVPLENLVEDLSRHIQAIDLRQGFG</sequence>
<gene>
    <name evidence="2" type="ORF">HS088_TW21G01693</name>
</gene>
<dbReference type="InterPro" id="IPR045882">
    <property type="entry name" value="GPT1/2"/>
</dbReference>
<feature type="region of interest" description="Disordered" evidence="1">
    <location>
        <begin position="471"/>
        <end position="490"/>
    </location>
</feature>
<evidence type="ECO:0000313" key="3">
    <source>
        <dbReference type="Proteomes" id="UP000593562"/>
    </source>
</evidence>
<dbReference type="OrthoDB" id="1931260at2759"/>
<feature type="compositionally biased region" description="Polar residues" evidence="1">
    <location>
        <begin position="358"/>
        <end position="369"/>
    </location>
</feature>
<comment type="caution">
    <text evidence="2">The sequence shown here is derived from an EMBL/GenBank/DDBJ whole genome shotgun (WGS) entry which is preliminary data.</text>
</comment>
<feature type="region of interest" description="Disordered" evidence="1">
    <location>
        <begin position="557"/>
        <end position="585"/>
    </location>
</feature>
<organism evidence="2 3">
    <name type="scientific">Tripterygium wilfordii</name>
    <name type="common">Thunder God vine</name>
    <dbReference type="NCBI Taxonomy" id="458696"/>
    <lineage>
        <taxon>Eukaryota</taxon>
        <taxon>Viridiplantae</taxon>
        <taxon>Streptophyta</taxon>
        <taxon>Embryophyta</taxon>
        <taxon>Tracheophyta</taxon>
        <taxon>Spermatophyta</taxon>
        <taxon>Magnoliopsida</taxon>
        <taxon>eudicotyledons</taxon>
        <taxon>Gunneridae</taxon>
        <taxon>Pentapetalae</taxon>
        <taxon>rosids</taxon>
        <taxon>fabids</taxon>
        <taxon>Celastrales</taxon>
        <taxon>Celastraceae</taxon>
        <taxon>Tripterygium</taxon>
    </lineage>
</organism>
<evidence type="ECO:0000313" key="2">
    <source>
        <dbReference type="EMBL" id="KAF5729526.1"/>
    </source>
</evidence>
<evidence type="ECO:0000256" key="1">
    <source>
        <dbReference type="SAM" id="MobiDB-lite"/>
    </source>
</evidence>
<feature type="compositionally biased region" description="Low complexity" evidence="1">
    <location>
        <begin position="370"/>
        <end position="394"/>
    </location>
</feature>
<reference evidence="2 3" key="1">
    <citation type="journal article" date="2020" name="Nat. Commun.">
        <title>Genome of Tripterygium wilfordii and identification of cytochrome P450 involved in triptolide biosynthesis.</title>
        <authorList>
            <person name="Tu L."/>
            <person name="Su P."/>
            <person name="Zhang Z."/>
            <person name="Gao L."/>
            <person name="Wang J."/>
            <person name="Hu T."/>
            <person name="Zhou J."/>
            <person name="Zhang Y."/>
            <person name="Zhao Y."/>
            <person name="Liu Y."/>
            <person name="Song Y."/>
            <person name="Tong Y."/>
            <person name="Lu Y."/>
            <person name="Yang J."/>
            <person name="Xu C."/>
            <person name="Jia M."/>
            <person name="Peters R.J."/>
            <person name="Huang L."/>
            <person name="Gao W."/>
        </authorList>
    </citation>
    <scope>NUCLEOTIDE SEQUENCE [LARGE SCALE GENOMIC DNA]</scope>
    <source>
        <strain evidence="3">cv. XIE 37</strain>
        <tissue evidence="2">Leaf</tissue>
    </source>
</reference>
<dbReference type="AlphaFoldDB" id="A0A7J7C6Z1"/>
<proteinExistence type="predicted"/>
<keyword evidence="3" id="KW-1185">Reference proteome</keyword>
<feature type="region of interest" description="Disordered" evidence="1">
    <location>
        <begin position="284"/>
        <end position="401"/>
    </location>
</feature>